<sequence>MIAKSIKGHRLKSVFDKKRFLSNRSTLDMFKLLRPKITYFASDLSRLHDPSPYKRWYELSLAEKQFFVSTFRVIFRNRYPASGTNSTLHLLSRSAGDHHDSPSVFGIFYEDIWKVENRTGRDNHRFSDQAFRSLLVRRRI</sequence>
<reference evidence="2" key="1">
    <citation type="journal article" date="2013" name="Genome Announc.">
        <title>Genome sequence of the food spoilage yeast Zygosaccharomyces bailii CLIB 213(T).</title>
        <authorList>
            <person name="Galeote V."/>
            <person name="Bigey F."/>
            <person name="Devillers H."/>
            <person name="Neuveglise C."/>
            <person name="Dequin S."/>
        </authorList>
    </citation>
    <scope>NUCLEOTIDE SEQUENCE [LARGE SCALE GENOMIC DNA]</scope>
    <source>
        <strain evidence="2">CLIB 213 / ATCC 58445 / CBS 680 / CCRC 21525 / NBRC 1098 / NCYC 1416 / NRRL Y-2227</strain>
    </source>
</reference>
<organism evidence="1 2">
    <name type="scientific">Zygosaccharomyces bailii (strain CLIB 213 / ATCC 58445 / CBS 680 / BCRC 21525 / NBRC 1098 / NCYC 1416 / NRRL Y-2227)</name>
    <dbReference type="NCBI Taxonomy" id="1333698"/>
    <lineage>
        <taxon>Eukaryota</taxon>
        <taxon>Fungi</taxon>
        <taxon>Dikarya</taxon>
        <taxon>Ascomycota</taxon>
        <taxon>Saccharomycotina</taxon>
        <taxon>Saccharomycetes</taxon>
        <taxon>Saccharomycetales</taxon>
        <taxon>Saccharomycetaceae</taxon>
        <taxon>Zygosaccharomyces</taxon>
    </lineage>
</organism>
<protein>
    <submittedName>
        <fullName evidence="1">ZYBA0S04-06502g1_1</fullName>
    </submittedName>
</protein>
<accession>A0A8J2T6G7</accession>
<dbReference type="AlphaFoldDB" id="A0A8J2T6G7"/>
<evidence type="ECO:0000313" key="1">
    <source>
        <dbReference type="EMBL" id="CDF89530.1"/>
    </source>
</evidence>
<evidence type="ECO:0000313" key="2">
    <source>
        <dbReference type="Proteomes" id="UP000019375"/>
    </source>
</evidence>
<dbReference type="Proteomes" id="UP000019375">
    <property type="component" value="Unassembled WGS sequence"/>
</dbReference>
<dbReference type="EMBL" id="HG316457">
    <property type="protein sequence ID" value="CDF89530.1"/>
    <property type="molecule type" value="Genomic_DNA"/>
</dbReference>
<gene>
    <name evidence="1" type="ORF">BN860_06502g</name>
</gene>
<name>A0A8J2T6G7_ZYGB2</name>
<proteinExistence type="predicted"/>
<keyword evidence="2" id="KW-1185">Reference proteome</keyword>
<dbReference type="OrthoDB" id="3972963at2759"/>